<dbReference type="SUPFAM" id="SSF52980">
    <property type="entry name" value="Restriction endonuclease-like"/>
    <property type="match status" value="1"/>
</dbReference>
<proteinExistence type="predicted"/>
<dbReference type="InterPro" id="IPR011335">
    <property type="entry name" value="Restrct_endonuc-II-like"/>
</dbReference>
<organism evidence="3">
    <name type="scientific">marine sediment metagenome</name>
    <dbReference type="NCBI Taxonomy" id="412755"/>
    <lineage>
        <taxon>unclassified sequences</taxon>
        <taxon>metagenomes</taxon>
        <taxon>ecological metagenomes</taxon>
    </lineage>
</organism>
<evidence type="ECO:0000259" key="2">
    <source>
        <dbReference type="Pfam" id="PF02732"/>
    </source>
</evidence>
<dbReference type="GO" id="GO:0006259">
    <property type="term" value="P:DNA metabolic process"/>
    <property type="evidence" value="ECO:0007669"/>
    <property type="project" value="UniProtKB-ARBA"/>
</dbReference>
<protein>
    <recommendedName>
        <fullName evidence="2">ERCC4 domain-containing protein</fullName>
    </recommendedName>
</protein>
<feature type="compositionally biased region" description="Basic and acidic residues" evidence="1">
    <location>
        <begin position="1"/>
        <end position="12"/>
    </location>
</feature>
<dbReference type="GO" id="GO:0003677">
    <property type="term" value="F:DNA binding"/>
    <property type="evidence" value="ECO:0007669"/>
    <property type="project" value="InterPro"/>
</dbReference>
<accession>A0A0F9LQM7</accession>
<dbReference type="AlphaFoldDB" id="A0A0F9LQM7"/>
<reference evidence="3" key="1">
    <citation type="journal article" date="2015" name="Nature">
        <title>Complex archaea that bridge the gap between prokaryotes and eukaryotes.</title>
        <authorList>
            <person name="Spang A."/>
            <person name="Saw J.H."/>
            <person name="Jorgensen S.L."/>
            <person name="Zaremba-Niedzwiedzka K."/>
            <person name="Martijn J."/>
            <person name="Lind A.E."/>
            <person name="van Eijk R."/>
            <person name="Schleper C."/>
            <person name="Guy L."/>
            <person name="Ettema T.J."/>
        </authorList>
    </citation>
    <scope>NUCLEOTIDE SEQUENCE</scope>
</reference>
<name>A0A0F9LQM7_9ZZZZ</name>
<dbReference type="GO" id="GO:0004518">
    <property type="term" value="F:nuclease activity"/>
    <property type="evidence" value="ECO:0007669"/>
    <property type="project" value="InterPro"/>
</dbReference>
<feature type="domain" description="ERCC4" evidence="2">
    <location>
        <begin position="25"/>
        <end position="152"/>
    </location>
</feature>
<dbReference type="EMBL" id="LAZR01005754">
    <property type="protein sequence ID" value="KKM97374.1"/>
    <property type="molecule type" value="Genomic_DNA"/>
</dbReference>
<gene>
    <name evidence="3" type="ORF">LCGC14_1168690</name>
</gene>
<dbReference type="InterPro" id="IPR006166">
    <property type="entry name" value="ERCC4_domain"/>
</dbReference>
<dbReference type="Gene3D" id="3.40.50.10130">
    <property type="match status" value="1"/>
</dbReference>
<dbReference type="Pfam" id="PF02732">
    <property type="entry name" value="ERCC4"/>
    <property type="match status" value="1"/>
</dbReference>
<feature type="region of interest" description="Disordered" evidence="1">
    <location>
        <begin position="1"/>
        <end position="22"/>
    </location>
</feature>
<evidence type="ECO:0000256" key="1">
    <source>
        <dbReference type="SAM" id="MobiDB-lite"/>
    </source>
</evidence>
<sequence length="177" mass="20666">MTSYSDKQDFIGRKKRQRKPRDIVMDTREPDNITELLLNGGGYTVERRALKVGDYAWDLKPASYLTTRLAYRYIVVERKTLADLRDVPRLMDQVRRMQVIIHSEPAGSQTLFIILLEYRFDRDRKRKWSDYAIRNAKLSLQLAGVKIAECEDNGIADAIDKLYQWSNKNKHELIGGD</sequence>
<comment type="caution">
    <text evidence="3">The sequence shown here is derived from an EMBL/GenBank/DDBJ whole genome shotgun (WGS) entry which is preliminary data.</text>
</comment>
<evidence type="ECO:0000313" key="3">
    <source>
        <dbReference type="EMBL" id="KKM97374.1"/>
    </source>
</evidence>